<organism evidence="3 4">
    <name type="scientific">Dendrobium catenatum</name>
    <dbReference type="NCBI Taxonomy" id="906689"/>
    <lineage>
        <taxon>Eukaryota</taxon>
        <taxon>Viridiplantae</taxon>
        <taxon>Streptophyta</taxon>
        <taxon>Embryophyta</taxon>
        <taxon>Tracheophyta</taxon>
        <taxon>Spermatophyta</taxon>
        <taxon>Magnoliopsida</taxon>
        <taxon>Liliopsida</taxon>
        <taxon>Asparagales</taxon>
        <taxon>Orchidaceae</taxon>
        <taxon>Epidendroideae</taxon>
        <taxon>Malaxideae</taxon>
        <taxon>Dendrobiinae</taxon>
        <taxon>Dendrobium</taxon>
    </lineage>
</organism>
<reference evidence="3 4" key="1">
    <citation type="journal article" date="2016" name="Sci. Rep.">
        <title>The Dendrobium catenatum Lindl. genome sequence provides insights into polysaccharide synthase, floral development and adaptive evolution.</title>
        <authorList>
            <person name="Zhang G.Q."/>
            <person name="Xu Q."/>
            <person name="Bian C."/>
            <person name="Tsai W.C."/>
            <person name="Yeh C.M."/>
            <person name="Liu K.W."/>
            <person name="Yoshida K."/>
            <person name="Zhang L.S."/>
            <person name="Chang S.B."/>
            <person name="Chen F."/>
            <person name="Shi Y."/>
            <person name="Su Y.Y."/>
            <person name="Zhang Y.Q."/>
            <person name="Chen L.J."/>
            <person name="Yin Y."/>
            <person name="Lin M."/>
            <person name="Huang H."/>
            <person name="Deng H."/>
            <person name="Wang Z.W."/>
            <person name="Zhu S.L."/>
            <person name="Zhao X."/>
            <person name="Deng C."/>
            <person name="Niu S.C."/>
            <person name="Huang J."/>
            <person name="Wang M."/>
            <person name="Liu G.H."/>
            <person name="Yang H.J."/>
            <person name="Xiao X.J."/>
            <person name="Hsiao Y.Y."/>
            <person name="Wu W.L."/>
            <person name="Chen Y.Y."/>
            <person name="Mitsuda N."/>
            <person name="Ohme-Takagi M."/>
            <person name="Luo Y.B."/>
            <person name="Van de Peer Y."/>
            <person name="Liu Z.J."/>
        </authorList>
    </citation>
    <scope>NUCLEOTIDE SEQUENCE [LARGE SCALE GENOMIC DNA]</scope>
    <source>
        <tissue evidence="3">The whole plant</tissue>
    </source>
</reference>
<name>A0A2I0W645_9ASPA</name>
<evidence type="ECO:0000256" key="2">
    <source>
        <dbReference type="SAM" id="MobiDB-lite"/>
    </source>
</evidence>
<protein>
    <submittedName>
        <fullName evidence="3">WEB family protein</fullName>
    </submittedName>
</protein>
<dbReference type="Proteomes" id="UP000233837">
    <property type="component" value="Unassembled WGS sequence"/>
</dbReference>
<reference evidence="3 4" key="2">
    <citation type="journal article" date="2017" name="Nature">
        <title>The Apostasia genome and the evolution of orchids.</title>
        <authorList>
            <person name="Zhang G.Q."/>
            <person name="Liu K.W."/>
            <person name="Li Z."/>
            <person name="Lohaus R."/>
            <person name="Hsiao Y.Y."/>
            <person name="Niu S.C."/>
            <person name="Wang J.Y."/>
            <person name="Lin Y.C."/>
            <person name="Xu Q."/>
            <person name="Chen L.J."/>
            <person name="Yoshida K."/>
            <person name="Fujiwara S."/>
            <person name="Wang Z.W."/>
            <person name="Zhang Y.Q."/>
            <person name="Mitsuda N."/>
            <person name="Wang M."/>
            <person name="Liu G.H."/>
            <person name="Pecoraro L."/>
            <person name="Huang H.X."/>
            <person name="Xiao X.J."/>
            <person name="Lin M."/>
            <person name="Wu X.Y."/>
            <person name="Wu W.L."/>
            <person name="Chen Y.Y."/>
            <person name="Chang S.B."/>
            <person name="Sakamoto S."/>
            <person name="Ohme-Takagi M."/>
            <person name="Yagi M."/>
            <person name="Zeng S.J."/>
            <person name="Shen C.Y."/>
            <person name="Yeh C.M."/>
            <person name="Luo Y.B."/>
            <person name="Tsai W.C."/>
            <person name="Van de Peer Y."/>
            <person name="Liu Z.J."/>
        </authorList>
    </citation>
    <scope>NUCLEOTIDE SEQUENCE [LARGE SCALE GENOMIC DNA]</scope>
    <source>
        <tissue evidence="3">The whole plant</tissue>
    </source>
</reference>
<keyword evidence="1" id="KW-0175">Coiled coil</keyword>
<evidence type="ECO:0000256" key="1">
    <source>
        <dbReference type="SAM" id="Coils"/>
    </source>
</evidence>
<accession>A0A2I0W645</accession>
<dbReference type="STRING" id="906689.A0A2I0W645"/>
<dbReference type="PANTHER" id="PTHR35164">
    <property type="entry name" value="EXPRESSED PROTEIN"/>
    <property type="match status" value="1"/>
</dbReference>
<gene>
    <name evidence="3" type="ORF">MA16_Dca011561</name>
</gene>
<feature type="coiled-coil region" evidence="1">
    <location>
        <begin position="245"/>
        <end position="347"/>
    </location>
</feature>
<proteinExistence type="predicted"/>
<evidence type="ECO:0000313" key="4">
    <source>
        <dbReference type="Proteomes" id="UP000233837"/>
    </source>
</evidence>
<evidence type="ECO:0000313" key="3">
    <source>
        <dbReference type="EMBL" id="PKU71120.1"/>
    </source>
</evidence>
<feature type="compositionally biased region" description="Low complexity" evidence="2">
    <location>
        <begin position="54"/>
        <end position="82"/>
    </location>
</feature>
<dbReference type="PANTHER" id="PTHR35164:SF9">
    <property type="entry name" value="EXPRESSED PROTEIN"/>
    <property type="match status" value="1"/>
</dbReference>
<feature type="region of interest" description="Disordered" evidence="2">
    <location>
        <begin position="46"/>
        <end position="112"/>
    </location>
</feature>
<dbReference type="EMBL" id="KZ502888">
    <property type="protein sequence ID" value="PKU71120.1"/>
    <property type="molecule type" value="Genomic_DNA"/>
</dbReference>
<sequence length="561" mass="64269">MAACGRATTVGEDRIWVFLKMQSFRSRYCEVMVLLDGCVEWIRSGSSEMQPKTSSSARNSRRSLSPSLIRRSSPVSSNSIDSRPSKVSEWRPIPKSQSFKEKQKPVRISEMQEQWGQLQEDLRRAKEERSSALEELEELKKKKKKNEESLQSKDRINMLEIEAEKAKESEGKMLESLFSQTKQLEQTKILLEEAKLEIRNLLSLSSQKLENKGSLASIQSIEEIGKLRNELRLALQAEEKSKKAMDDLAIALKEVTAEATKAKSELAATKSELEKARAEAERSDKYLLQSTEQKLQVALKEYHKLKQEHEQSAVAWKEKEDILINRIKISQEEMNSKDQEISRLTDAHRVAREETSKLRDITKQAVSEATEIKESLEIARYQKFELEEQLSKNKNALQQIKQDYESIKVSEAAALDSVKELKNILASVSVEDSKKPSNLSDFESFRQSKATTIDDRKISKSEKKFSSDRWMNMKPLVQNGHRHSVGESDMFKRSALDSSVSKVPDIGLPSFLFSDDRGLNTDDFDHLHGTLFSDTENEKRKKKTALRRFGDVLMRRSIRKS</sequence>
<keyword evidence="4" id="KW-1185">Reference proteome</keyword>
<dbReference type="AlphaFoldDB" id="A0A2I0W645"/>